<keyword evidence="2 6" id="KW-0479">Metal-binding</keyword>
<evidence type="ECO:0000259" key="7">
    <source>
        <dbReference type="PROSITE" id="PS51379"/>
    </source>
</evidence>
<proteinExistence type="predicted"/>
<evidence type="ECO:0000256" key="1">
    <source>
        <dbReference type="ARBA" id="ARBA00022448"/>
    </source>
</evidence>
<sequence length="71" mass="7736">MKVHVDMDKCICSGMCITIAPSLFDLDKAGRLVVIKSCKLSDTEQKEAQDAAMCCPVEAIELLQHEEPAIA</sequence>
<dbReference type="EMBL" id="JACHOT010000005">
    <property type="protein sequence ID" value="MBB4652073.1"/>
    <property type="molecule type" value="Genomic_DNA"/>
</dbReference>
<evidence type="ECO:0000256" key="3">
    <source>
        <dbReference type="ARBA" id="ARBA00022982"/>
    </source>
</evidence>
<protein>
    <recommendedName>
        <fullName evidence="6">Ferredoxin</fullName>
    </recommendedName>
</protein>
<keyword evidence="9" id="KW-1185">Reference proteome</keyword>
<dbReference type="PANTHER" id="PTHR36923">
    <property type="entry name" value="FERREDOXIN"/>
    <property type="match status" value="1"/>
</dbReference>
<dbReference type="RefSeq" id="WP_183263710.1">
    <property type="nucleotide sequence ID" value="NZ_BAAAVZ010000003.1"/>
</dbReference>
<evidence type="ECO:0000256" key="5">
    <source>
        <dbReference type="ARBA" id="ARBA00023014"/>
    </source>
</evidence>
<keyword evidence="1 6" id="KW-0813">Transport</keyword>
<dbReference type="PANTHER" id="PTHR36923:SF3">
    <property type="entry name" value="FERREDOXIN"/>
    <property type="match status" value="1"/>
</dbReference>
<dbReference type="InterPro" id="IPR017896">
    <property type="entry name" value="4Fe4S_Fe-S-bd"/>
</dbReference>
<accession>A0ABR6L5M9</accession>
<dbReference type="Proteomes" id="UP000539538">
    <property type="component" value="Unassembled WGS sequence"/>
</dbReference>
<dbReference type="InterPro" id="IPR051269">
    <property type="entry name" value="Fe-S_cluster_ET"/>
</dbReference>
<dbReference type="Gene3D" id="3.30.70.20">
    <property type="match status" value="1"/>
</dbReference>
<keyword evidence="4 6" id="KW-0408">Iron</keyword>
<keyword evidence="3 6" id="KW-0249">Electron transport</keyword>
<dbReference type="Pfam" id="PF13370">
    <property type="entry name" value="Fer4_13"/>
    <property type="match status" value="1"/>
</dbReference>
<reference evidence="8 9" key="1">
    <citation type="submission" date="2020-08" db="EMBL/GenBank/DDBJ databases">
        <title>Genomic Encyclopedia of Type Strains, Phase IV (KMG-IV): sequencing the most valuable type-strain genomes for metagenomic binning, comparative biology and taxonomic classification.</title>
        <authorList>
            <person name="Goeker M."/>
        </authorList>
    </citation>
    <scope>NUCLEOTIDE SEQUENCE [LARGE SCALE GENOMIC DNA]</scope>
    <source>
        <strain evidence="8 9">DSM 7050</strain>
    </source>
</reference>
<feature type="domain" description="4Fe-4S ferredoxin-type" evidence="7">
    <location>
        <begin position="1"/>
        <end position="29"/>
    </location>
</feature>
<gene>
    <name evidence="8" type="ORF">GGQ99_003846</name>
</gene>
<dbReference type="PRINTS" id="PR00352">
    <property type="entry name" value="3FE4SFRDOXIN"/>
</dbReference>
<organism evidence="8 9">
    <name type="scientific">Aminobacter niigataensis</name>
    <dbReference type="NCBI Taxonomy" id="83265"/>
    <lineage>
        <taxon>Bacteria</taxon>
        <taxon>Pseudomonadati</taxon>
        <taxon>Pseudomonadota</taxon>
        <taxon>Alphaproteobacteria</taxon>
        <taxon>Hyphomicrobiales</taxon>
        <taxon>Phyllobacteriaceae</taxon>
        <taxon>Aminobacter</taxon>
    </lineage>
</organism>
<evidence type="ECO:0000256" key="6">
    <source>
        <dbReference type="RuleBase" id="RU368020"/>
    </source>
</evidence>
<comment type="function">
    <text evidence="6">Ferredoxins are iron-sulfur proteins that transfer electrons in a wide variety of metabolic reactions.</text>
</comment>
<evidence type="ECO:0000313" key="9">
    <source>
        <dbReference type="Proteomes" id="UP000539538"/>
    </source>
</evidence>
<dbReference type="InterPro" id="IPR001080">
    <property type="entry name" value="3Fe4S_ferredoxin"/>
</dbReference>
<evidence type="ECO:0000256" key="2">
    <source>
        <dbReference type="ARBA" id="ARBA00022723"/>
    </source>
</evidence>
<evidence type="ECO:0000313" key="8">
    <source>
        <dbReference type="EMBL" id="MBB4652073.1"/>
    </source>
</evidence>
<name>A0ABR6L5M9_9HYPH</name>
<dbReference type="SUPFAM" id="SSF54862">
    <property type="entry name" value="4Fe-4S ferredoxins"/>
    <property type="match status" value="1"/>
</dbReference>
<keyword evidence="5 6" id="KW-0411">Iron-sulfur</keyword>
<comment type="caution">
    <text evidence="8">The sequence shown here is derived from an EMBL/GenBank/DDBJ whole genome shotgun (WGS) entry which is preliminary data.</text>
</comment>
<dbReference type="PROSITE" id="PS51379">
    <property type="entry name" value="4FE4S_FER_2"/>
    <property type="match status" value="1"/>
</dbReference>
<evidence type="ECO:0000256" key="4">
    <source>
        <dbReference type="ARBA" id="ARBA00023004"/>
    </source>
</evidence>